<keyword evidence="6" id="KW-1185">Reference proteome</keyword>
<proteinExistence type="predicted"/>
<comment type="subcellular location">
    <subcellularLocation>
        <location evidence="1">Host cell</location>
    </subcellularLocation>
    <subcellularLocation>
        <location evidence="2">Secreted</location>
    </subcellularLocation>
</comment>
<dbReference type="Pfam" id="PF20147">
    <property type="entry name" value="Crinkler"/>
    <property type="match status" value="1"/>
</dbReference>
<dbReference type="InterPro" id="IPR045379">
    <property type="entry name" value="Crinkler_N"/>
</dbReference>
<protein>
    <recommendedName>
        <fullName evidence="4">Crinkler effector protein N-terminal domain-containing protein</fullName>
    </recommendedName>
</protein>
<organism evidence="5 6">
    <name type="scientific">Linnemannia elongata AG-77</name>
    <dbReference type="NCBI Taxonomy" id="1314771"/>
    <lineage>
        <taxon>Eukaryota</taxon>
        <taxon>Fungi</taxon>
        <taxon>Fungi incertae sedis</taxon>
        <taxon>Mucoromycota</taxon>
        <taxon>Mortierellomycotina</taxon>
        <taxon>Mortierellomycetes</taxon>
        <taxon>Mortierellales</taxon>
        <taxon>Mortierellaceae</taxon>
        <taxon>Linnemannia</taxon>
    </lineage>
</organism>
<evidence type="ECO:0000256" key="3">
    <source>
        <dbReference type="ARBA" id="ARBA00022525"/>
    </source>
</evidence>
<evidence type="ECO:0000313" key="6">
    <source>
        <dbReference type="Proteomes" id="UP000078512"/>
    </source>
</evidence>
<gene>
    <name evidence="5" type="ORF">K457DRAFT_1817988</name>
</gene>
<dbReference type="AlphaFoldDB" id="A0A197K1G9"/>
<evidence type="ECO:0000256" key="2">
    <source>
        <dbReference type="ARBA" id="ARBA00004613"/>
    </source>
</evidence>
<accession>A0A197K1G9</accession>
<dbReference type="OrthoDB" id="2420447at2759"/>
<evidence type="ECO:0000259" key="4">
    <source>
        <dbReference type="Pfam" id="PF20147"/>
    </source>
</evidence>
<feature type="domain" description="Crinkler effector protein N-terminal" evidence="4">
    <location>
        <begin position="7"/>
        <end position="109"/>
    </location>
</feature>
<evidence type="ECO:0000313" key="5">
    <source>
        <dbReference type="EMBL" id="OAQ31335.1"/>
    </source>
</evidence>
<dbReference type="GO" id="GO:0043657">
    <property type="term" value="C:host cell"/>
    <property type="evidence" value="ECO:0007669"/>
    <property type="project" value="UniProtKB-SubCell"/>
</dbReference>
<name>A0A197K1G9_9FUNG</name>
<dbReference type="GO" id="GO:0005576">
    <property type="term" value="C:extracellular region"/>
    <property type="evidence" value="ECO:0007669"/>
    <property type="project" value="UniProtKB-SubCell"/>
</dbReference>
<keyword evidence="3" id="KW-0964">Secreted</keyword>
<sequence>MSDNRPTLLCLVEGDPISKAFAMPVPFTGIIGQFRSTIHLSKPVWFKDLEAEDLTLWRVSIPVVPANKHKPVVLNEVGSPTELDPIDAASEVFPPRDKLPKKTIHVIIQRPPPVPVPTSRSAHARDASRSDVVTPVRLVAVPKDHIKQELAVILSGVQHHPATTTVDPKDVEASQKERLGPFFKRTLPYGKTPRDIKLVMLGLELDKQAKASDGKTTLRSIVEGDIGKLGHSVIAMVAPSGSGKTATVIDLATKHFVVYCVCYSTEATDSLEFGDPNFAQLAFDVEAMYATAARTPGIAHDLLEIESETHRLVGERVELEFLARLLFLQILLIRNPDLEPQQFFREQTTAAGTSTIRELVKVLKKYDSLAIQYMLDDVQTKLHAHLDPRCRGLVIALDEAQAAATNILAGKFISPSALAAYWNTRNPPSVLFDKNEIHRHHRRGFLTPLSATLSRMQATLVILGTAISLQDVDRVTINKILSDLVDMSGCEIPPSKRRKLSGRPQFSLGIVNLLFATGSIQDSKQNILESTVAKQIEGVKHDLRDRVRNILASDQTGEASRLLCRMVLAYQFQDAKISFSSSQQGDFVDRALCRLRVLLDGVHLFMEEPLVVEVVEEELKASNKDPSYVEYVNQLHRIVANLGASSAAKGAPLVLLVRRSLQRFNGVRLVDLPFLQDVVLPDWCVNLQLQIDDINTASGFGYKGSDAAADLAFLTDCPPSKMLVASSVTRADGIWFFPDKRYAGSLAIKLCSDYVPQQKHKENETSSDVRACFLKADGVKGNQALSNIQLAYEGTGTPSSLKGILRIHVEFPRVKGGTPVTYINKDPTSGVEDVMVYIDQSNMDSFFDEGIEAHRDDMVKLKGLIKYISAP</sequence>
<dbReference type="Proteomes" id="UP000078512">
    <property type="component" value="Unassembled WGS sequence"/>
</dbReference>
<evidence type="ECO:0000256" key="1">
    <source>
        <dbReference type="ARBA" id="ARBA00004340"/>
    </source>
</evidence>
<dbReference type="EMBL" id="KV442030">
    <property type="protein sequence ID" value="OAQ31335.1"/>
    <property type="molecule type" value="Genomic_DNA"/>
</dbReference>
<reference evidence="5 6" key="1">
    <citation type="submission" date="2016-05" db="EMBL/GenBank/DDBJ databases">
        <title>Genome sequencing reveals origins of a unique bacterial endosymbiosis in the earliest lineages of terrestrial Fungi.</title>
        <authorList>
            <consortium name="DOE Joint Genome Institute"/>
            <person name="Uehling J."/>
            <person name="Gryganskyi A."/>
            <person name="Hameed K."/>
            <person name="Tschaplinski T."/>
            <person name="Misztal P."/>
            <person name="Wu S."/>
            <person name="Desiro A."/>
            <person name="Vande Pol N."/>
            <person name="Du Z.-Y."/>
            <person name="Zienkiewicz A."/>
            <person name="Zienkiewicz K."/>
            <person name="Morin E."/>
            <person name="Tisserant E."/>
            <person name="Splivallo R."/>
            <person name="Hainaut M."/>
            <person name="Henrissat B."/>
            <person name="Ohm R."/>
            <person name="Kuo A."/>
            <person name="Yan J."/>
            <person name="Lipzen A."/>
            <person name="Nolan M."/>
            <person name="Labutti K."/>
            <person name="Barry K."/>
            <person name="Goldstein A."/>
            <person name="Labbe J."/>
            <person name="Schadt C."/>
            <person name="Tuskan G."/>
            <person name="Grigoriev I."/>
            <person name="Martin F."/>
            <person name="Vilgalys R."/>
            <person name="Bonito G."/>
        </authorList>
    </citation>
    <scope>NUCLEOTIDE SEQUENCE [LARGE SCALE GENOMIC DNA]</scope>
    <source>
        <strain evidence="5 6">AG-77</strain>
    </source>
</reference>